<reference evidence="1" key="1">
    <citation type="submission" date="2021-05" db="EMBL/GenBank/DDBJ databases">
        <authorList>
            <person name="Pietrasiak N."/>
            <person name="Ward R."/>
            <person name="Stajich J.E."/>
            <person name="Kurbessoian T."/>
        </authorList>
    </citation>
    <scope>NUCLEOTIDE SEQUENCE</scope>
    <source>
        <strain evidence="1">CPER-KK1</strain>
    </source>
</reference>
<proteinExistence type="predicted"/>
<dbReference type="PANTHER" id="PTHR34387">
    <property type="entry name" value="SLR1258 PROTEIN"/>
    <property type="match status" value="1"/>
</dbReference>
<dbReference type="InterPro" id="IPR007497">
    <property type="entry name" value="SIMPL/DUF541"/>
</dbReference>
<sequence>MTQAFLSGCCSKVAGRLQTISLLVGLLTLSLSNPAIAQERLLRTLTVTGRGVEMIPATATQVQLGVEIQGETATGVQQEVARRSASVVEFLRSRNVEKLQTTGVRLNPIYSYENNVQRLTSYSAANTVSFRTSTEQAGTLLDDAVKAGATRIDSVSFTAADEAIAAAQQQALREATQDAQRQADAVLSSLNLSRKEVVNIQVNGATPPPPMPVLERAAFASDQVANTPIIGGEQEVQASVTLQISY</sequence>
<reference evidence="1" key="2">
    <citation type="journal article" date="2022" name="Microbiol. Resour. Announc.">
        <title>Metagenome Sequencing to Explore Phylogenomics of Terrestrial Cyanobacteria.</title>
        <authorList>
            <person name="Ward R.D."/>
            <person name="Stajich J.E."/>
            <person name="Johansen J.R."/>
            <person name="Huntemann M."/>
            <person name="Clum A."/>
            <person name="Foster B."/>
            <person name="Foster B."/>
            <person name="Roux S."/>
            <person name="Palaniappan K."/>
            <person name="Varghese N."/>
            <person name="Mukherjee S."/>
            <person name="Reddy T.B.K."/>
            <person name="Daum C."/>
            <person name="Copeland A."/>
            <person name="Chen I.A."/>
            <person name="Ivanova N.N."/>
            <person name="Kyrpides N.C."/>
            <person name="Shapiro N."/>
            <person name="Eloe-Fadrosh E.A."/>
            <person name="Pietrasiak N."/>
        </authorList>
    </citation>
    <scope>NUCLEOTIDE SEQUENCE</scope>
    <source>
        <strain evidence="1">CPER-KK1</strain>
    </source>
</reference>
<organism evidence="1 2">
    <name type="scientific">Symplocastrum torsivum CPER-KK1</name>
    <dbReference type="NCBI Taxonomy" id="450513"/>
    <lineage>
        <taxon>Bacteria</taxon>
        <taxon>Bacillati</taxon>
        <taxon>Cyanobacteriota</taxon>
        <taxon>Cyanophyceae</taxon>
        <taxon>Oscillatoriophycideae</taxon>
        <taxon>Oscillatoriales</taxon>
        <taxon>Microcoleaceae</taxon>
        <taxon>Symplocastrum</taxon>
    </lineage>
</organism>
<dbReference type="InterPro" id="IPR052022">
    <property type="entry name" value="26kDa_periplasmic_antigen"/>
</dbReference>
<dbReference type="AlphaFoldDB" id="A0A951PMX1"/>
<dbReference type="Gene3D" id="3.30.110.170">
    <property type="entry name" value="Protein of unknown function (DUF541), domain 1"/>
    <property type="match status" value="1"/>
</dbReference>
<dbReference type="EMBL" id="JAHHIF010000019">
    <property type="protein sequence ID" value="MBW4545874.1"/>
    <property type="molecule type" value="Genomic_DNA"/>
</dbReference>
<dbReference type="Proteomes" id="UP000753908">
    <property type="component" value="Unassembled WGS sequence"/>
</dbReference>
<protein>
    <submittedName>
        <fullName evidence="1">SIMPL domain-containing protein</fullName>
    </submittedName>
</protein>
<dbReference type="Gene3D" id="3.30.70.2970">
    <property type="entry name" value="Protein of unknown function (DUF541), domain 2"/>
    <property type="match status" value="1"/>
</dbReference>
<dbReference type="Pfam" id="PF04402">
    <property type="entry name" value="SIMPL"/>
    <property type="match status" value="1"/>
</dbReference>
<evidence type="ECO:0000313" key="1">
    <source>
        <dbReference type="EMBL" id="MBW4545874.1"/>
    </source>
</evidence>
<comment type="caution">
    <text evidence="1">The sequence shown here is derived from an EMBL/GenBank/DDBJ whole genome shotgun (WGS) entry which is preliminary data.</text>
</comment>
<name>A0A951PMX1_9CYAN</name>
<dbReference type="PANTHER" id="PTHR34387:SF1">
    <property type="entry name" value="PERIPLASMIC IMMUNOGENIC PROTEIN"/>
    <property type="match status" value="1"/>
</dbReference>
<gene>
    <name evidence="1" type="ORF">KME25_15715</name>
</gene>
<accession>A0A951PMX1</accession>
<dbReference type="GO" id="GO:0006974">
    <property type="term" value="P:DNA damage response"/>
    <property type="evidence" value="ECO:0007669"/>
    <property type="project" value="TreeGrafter"/>
</dbReference>
<evidence type="ECO:0000313" key="2">
    <source>
        <dbReference type="Proteomes" id="UP000753908"/>
    </source>
</evidence>